<dbReference type="EMBL" id="SRPR01000038">
    <property type="protein sequence ID" value="KAG5964674.1"/>
    <property type="molecule type" value="Genomic_DNA"/>
</dbReference>
<accession>A0A9P7SQU5</accession>
<dbReference type="Proteomes" id="UP000784919">
    <property type="component" value="Unassembled WGS sequence"/>
</dbReference>
<protein>
    <submittedName>
        <fullName evidence="3">Uncharacterized protein</fullName>
    </submittedName>
</protein>
<dbReference type="Proteomes" id="UP000742024">
    <property type="component" value="Unassembled WGS sequence"/>
</dbReference>
<evidence type="ECO:0000313" key="4">
    <source>
        <dbReference type="Proteomes" id="UP000742024"/>
    </source>
</evidence>
<evidence type="ECO:0000313" key="5">
    <source>
        <dbReference type="Proteomes" id="UP000784919"/>
    </source>
</evidence>
<evidence type="ECO:0000313" key="2">
    <source>
        <dbReference type="EMBL" id="KAG5964674.1"/>
    </source>
</evidence>
<sequence length="160" mass="17458">MAEKDTQQTAGSGQMAPQQPQRPLAAIPLHQIVHQAIINDLQTTQSTPNSLAWQLGTSANERMGLTMSLISNITLAVEDMSHVIAAGLGCNFEIEMFHKSPSKEAYEQAMTNKIVAFFKKRQENESKTQSEGGTPSANEDYDIVDLLLSPQLADLILSTT</sequence>
<dbReference type="EMBL" id="SRPS01000048">
    <property type="protein sequence ID" value="KAG5972248.1"/>
    <property type="molecule type" value="Genomic_DNA"/>
</dbReference>
<feature type="region of interest" description="Disordered" evidence="1">
    <location>
        <begin position="1"/>
        <end position="20"/>
    </location>
</feature>
<comment type="caution">
    <text evidence="3">The sequence shown here is derived from an EMBL/GenBank/DDBJ whole genome shotgun (WGS) entry which is preliminary data.</text>
</comment>
<proteinExistence type="predicted"/>
<organism evidence="3 5">
    <name type="scientific">Claviceps arundinis</name>
    <dbReference type="NCBI Taxonomy" id="1623583"/>
    <lineage>
        <taxon>Eukaryota</taxon>
        <taxon>Fungi</taxon>
        <taxon>Dikarya</taxon>
        <taxon>Ascomycota</taxon>
        <taxon>Pezizomycotina</taxon>
        <taxon>Sordariomycetes</taxon>
        <taxon>Hypocreomycetidae</taxon>
        <taxon>Hypocreales</taxon>
        <taxon>Clavicipitaceae</taxon>
        <taxon>Claviceps</taxon>
    </lineage>
</organism>
<evidence type="ECO:0000256" key="1">
    <source>
        <dbReference type="SAM" id="MobiDB-lite"/>
    </source>
</evidence>
<name>A0A9P7SQU5_9HYPO</name>
<dbReference type="AlphaFoldDB" id="A0A9P7SQU5"/>
<gene>
    <name evidence="3" type="ORF">E4U56_006133</name>
    <name evidence="2" type="ORF">E4U57_004945</name>
</gene>
<feature type="compositionally biased region" description="Polar residues" evidence="1">
    <location>
        <begin position="7"/>
        <end position="20"/>
    </location>
</feature>
<evidence type="ECO:0000313" key="3">
    <source>
        <dbReference type="EMBL" id="KAG5972248.1"/>
    </source>
</evidence>
<reference evidence="3 4" key="1">
    <citation type="journal article" date="2020" name="bioRxiv">
        <title>Whole genome comparisons of ergot fungi reveals the divergence and evolution of species within the genus Claviceps are the result of varying mechanisms driving genome evolution and host range expansion.</title>
        <authorList>
            <person name="Wyka S.A."/>
            <person name="Mondo S.J."/>
            <person name="Liu M."/>
            <person name="Dettman J."/>
            <person name="Nalam V."/>
            <person name="Broders K.D."/>
        </authorList>
    </citation>
    <scope>NUCLEOTIDE SEQUENCE</scope>
    <source>
        <strain evidence="3">CCC 1102</strain>
        <strain evidence="2 4">LM583</strain>
    </source>
</reference>
<dbReference type="OrthoDB" id="3918840at2759"/>
<keyword evidence="4" id="KW-1185">Reference proteome</keyword>